<dbReference type="GO" id="GO:0071111">
    <property type="term" value="F:cyclic-guanylate-specific phosphodiesterase activity"/>
    <property type="evidence" value="ECO:0007669"/>
    <property type="project" value="InterPro"/>
</dbReference>
<sequence>MAIDDFGTGYFSLAYLRHFDVDTLKIDRSFLVDIATNEADQAIARKPKVKRRCRRCGDQGAAGADL</sequence>
<dbReference type="KEGG" id="sbk:SHEWBE_0916"/>
<proteinExistence type="predicted"/>
<dbReference type="InterPro" id="IPR035919">
    <property type="entry name" value="EAL_sf"/>
</dbReference>
<protein>
    <recommendedName>
        <fullName evidence="1">EAL domain-containing protein</fullName>
    </recommendedName>
</protein>
<dbReference type="SUPFAM" id="SSF141868">
    <property type="entry name" value="EAL domain-like"/>
    <property type="match status" value="1"/>
</dbReference>
<accession>A0A330LYE2</accession>
<name>A0A330LYE2_9GAMM</name>
<evidence type="ECO:0000313" key="3">
    <source>
        <dbReference type="Proteomes" id="UP000250123"/>
    </source>
</evidence>
<evidence type="ECO:0000313" key="2">
    <source>
        <dbReference type="EMBL" id="SQH74885.1"/>
    </source>
</evidence>
<dbReference type="InterPro" id="IPR050706">
    <property type="entry name" value="Cyclic-di-GMP_PDE-like"/>
</dbReference>
<dbReference type="PANTHER" id="PTHR33121">
    <property type="entry name" value="CYCLIC DI-GMP PHOSPHODIESTERASE PDEF"/>
    <property type="match status" value="1"/>
</dbReference>
<dbReference type="AlphaFoldDB" id="A0A330LYE2"/>
<dbReference type="EMBL" id="LS483452">
    <property type="protein sequence ID" value="SQH74885.1"/>
    <property type="molecule type" value="Genomic_DNA"/>
</dbReference>
<organism evidence="2 3">
    <name type="scientific">Shewanella benthica</name>
    <dbReference type="NCBI Taxonomy" id="43661"/>
    <lineage>
        <taxon>Bacteria</taxon>
        <taxon>Pseudomonadati</taxon>
        <taxon>Pseudomonadota</taxon>
        <taxon>Gammaproteobacteria</taxon>
        <taxon>Alteromonadales</taxon>
        <taxon>Shewanellaceae</taxon>
        <taxon>Shewanella</taxon>
    </lineage>
</organism>
<dbReference type="PANTHER" id="PTHR33121:SF70">
    <property type="entry name" value="SIGNALING PROTEIN YKOW"/>
    <property type="match status" value="1"/>
</dbReference>
<dbReference type="PROSITE" id="PS50883">
    <property type="entry name" value="EAL"/>
    <property type="match status" value="1"/>
</dbReference>
<dbReference type="Proteomes" id="UP000250123">
    <property type="component" value="Chromosome SHEWBE"/>
</dbReference>
<dbReference type="Gene3D" id="3.20.20.450">
    <property type="entry name" value="EAL domain"/>
    <property type="match status" value="1"/>
</dbReference>
<feature type="domain" description="EAL" evidence="1">
    <location>
        <begin position="1"/>
        <end position="66"/>
    </location>
</feature>
<reference evidence="3" key="1">
    <citation type="submission" date="2018-06" db="EMBL/GenBank/DDBJ databases">
        <authorList>
            <person name="Cea G.-C."/>
            <person name="William W."/>
        </authorList>
    </citation>
    <scope>NUCLEOTIDE SEQUENCE [LARGE SCALE GENOMIC DNA]</scope>
    <source>
        <strain evidence="3">DB21MT-2</strain>
    </source>
</reference>
<dbReference type="InterPro" id="IPR001633">
    <property type="entry name" value="EAL_dom"/>
</dbReference>
<evidence type="ECO:0000259" key="1">
    <source>
        <dbReference type="PROSITE" id="PS50883"/>
    </source>
</evidence>
<gene>
    <name evidence="2" type="ORF">SHEWBE_0916</name>
</gene>
<dbReference type="Pfam" id="PF00563">
    <property type="entry name" value="EAL"/>
    <property type="match status" value="1"/>
</dbReference>